<dbReference type="GeneTree" id="ENSGT00950000183155"/>
<evidence type="ECO:0000313" key="5">
    <source>
        <dbReference type="Proteomes" id="UP000472273"/>
    </source>
</evidence>
<keyword evidence="2" id="KW-0325">Glycoprotein</keyword>
<dbReference type="Pfam" id="PF08742">
    <property type="entry name" value="C8"/>
    <property type="match status" value="1"/>
</dbReference>
<dbReference type="Ensembl" id="ENSPTXT00000021984.1">
    <property type="protein sequence ID" value="ENSPTXP00000021333.1"/>
    <property type="gene ID" value="ENSPTXG00000014766.1"/>
</dbReference>
<dbReference type="GO" id="GO:0005615">
    <property type="term" value="C:extracellular space"/>
    <property type="evidence" value="ECO:0007669"/>
    <property type="project" value="TreeGrafter"/>
</dbReference>
<dbReference type="SMART" id="SM00832">
    <property type="entry name" value="C8"/>
    <property type="match status" value="1"/>
</dbReference>
<reference evidence="4" key="1">
    <citation type="submission" date="2025-08" db="UniProtKB">
        <authorList>
            <consortium name="Ensembl"/>
        </authorList>
    </citation>
    <scope>IDENTIFICATION</scope>
</reference>
<dbReference type="OMA" id="HWHESPA"/>
<dbReference type="AlphaFoldDB" id="A0A670ZFJ4"/>
<sequence length="207" mass="23226">VVKNLNPTPVGDPSSIILKTKFNLIVSYDRMQNLFVVLPSRYMGQTCGLCGNFNRVTHDDVAMPNGSLGMDVFHFAASWKSENHCKDLPPGSYPECLEKQQLIQAKYKCWIIQNPQGPFASCHSQVTPEPYMNDCILDLCISALDHSVLCHSIQNYAAACQRENVNISAWRNESFCCMYLIPLSYVPSCFFTTLCDIARVSNTQKAI</sequence>
<dbReference type="PANTHER" id="PTHR11339">
    <property type="entry name" value="EXTRACELLULAR MATRIX GLYCOPROTEIN RELATED"/>
    <property type="match status" value="1"/>
</dbReference>
<proteinExistence type="predicted"/>
<protein>
    <recommendedName>
        <fullName evidence="3">VWFD domain-containing protein</fullName>
    </recommendedName>
</protein>
<dbReference type="InterPro" id="IPR014853">
    <property type="entry name" value="VWF/SSPO/ZAN-like_Cys-rich_dom"/>
</dbReference>
<evidence type="ECO:0000313" key="4">
    <source>
        <dbReference type="Ensembl" id="ENSPTXP00000021333.1"/>
    </source>
</evidence>
<dbReference type="PANTHER" id="PTHR11339:SF413">
    <property type="entry name" value="TECTORIN ALPHA"/>
    <property type="match status" value="1"/>
</dbReference>
<keyword evidence="1" id="KW-1015">Disulfide bond</keyword>
<evidence type="ECO:0000259" key="3">
    <source>
        <dbReference type="PROSITE" id="PS51233"/>
    </source>
</evidence>
<feature type="domain" description="VWFD" evidence="3">
    <location>
        <begin position="1"/>
        <end position="86"/>
    </location>
</feature>
<dbReference type="Proteomes" id="UP000472273">
    <property type="component" value="Unplaced"/>
</dbReference>
<dbReference type="Pfam" id="PF00094">
    <property type="entry name" value="VWD"/>
    <property type="match status" value="1"/>
</dbReference>
<evidence type="ECO:0000256" key="1">
    <source>
        <dbReference type="ARBA" id="ARBA00023157"/>
    </source>
</evidence>
<dbReference type="GO" id="GO:0031012">
    <property type="term" value="C:extracellular matrix"/>
    <property type="evidence" value="ECO:0007669"/>
    <property type="project" value="TreeGrafter"/>
</dbReference>
<reference evidence="4" key="2">
    <citation type="submission" date="2025-09" db="UniProtKB">
        <authorList>
            <consortium name="Ensembl"/>
        </authorList>
    </citation>
    <scope>IDENTIFICATION</scope>
</reference>
<organism evidence="4 5">
    <name type="scientific">Pseudonaja textilis</name>
    <name type="common">Eastern brown snake</name>
    <dbReference type="NCBI Taxonomy" id="8673"/>
    <lineage>
        <taxon>Eukaryota</taxon>
        <taxon>Metazoa</taxon>
        <taxon>Chordata</taxon>
        <taxon>Craniata</taxon>
        <taxon>Vertebrata</taxon>
        <taxon>Euteleostomi</taxon>
        <taxon>Lepidosauria</taxon>
        <taxon>Squamata</taxon>
        <taxon>Bifurcata</taxon>
        <taxon>Unidentata</taxon>
        <taxon>Episquamata</taxon>
        <taxon>Toxicofera</taxon>
        <taxon>Serpentes</taxon>
        <taxon>Colubroidea</taxon>
        <taxon>Elapidae</taxon>
        <taxon>Hydrophiinae</taxon>
        <taxon>Pseudonaja</taxon>
    </lineage>
</organism>
<keyword evidence="5" id="KW-1185">Reference proteome</keyword>
<name>A0A670ZFJ4_PSETE</name>
<accession>A0A670ZFJ4</accession>
<evidence type="ECO:0000256" key="2">
    <source>
        <dbReference type="ARBA" id="ARBA00023180"/>
    </source>
</evidence>
<dbReference type="InterPro" id="IPR050780">
    <property type="entry name" value="Mucin_vWF_Thrombospondin_sf"/>
</dbReference>
<dbReference type="PROSITE" id="PS51233">
    <property type="entry name" value="VWFD"/>
    <property type="match status" value="1"/>
</dbReference>
<dbReference type="InterPro" id="IPR001846">
    <property type="entry name" value="VWF_type-D"/>
</dbReference>